<dbReference type="RefSeq" id="WP_135833363.1">
    <property type="nucleotide sequence ID" value="NZ_BMCK01000001.1"/>
</dbReference>
<evidence type="ECO:0000313" key="3">
    <source>
        <dbReference type="EMBL" id="QCC78326.1"/>
    </source>
</evidence>
<dbReference type="Proteomes" id="UP000297025">
    <property type="component" value="Chromosome"/>
</dbReference>
<dbReference type="OrthoDB" id="3784740at2"/>
<reference evidence="2" key="2">
    <citation type="journal article" date="2014" name="Int. J. Syst. Evol. Microbiol.">
        <title>Complete genome of a new Firmicutes species belonging to the dominant human colonic microbiota ('Ruminococcus bicirculans') reveals two chromosomes and a selective capacity to utilize plant glucans.</title>
        <authorList>
            <consortium name="NISC Comparative Sequencing Program"/>
            <person name="Wegmann U."/>
            <person name="Louis P."/>
            <person name="Goesmann A."/>
            <person name="Henrissat B."/>
            <person name="Duncan S.H."/>
            <person name="Flint H.J."/>
        </authorList>
    </citation>
    <scope>NUCLEOTIDE SEQUENCE</scope>
    <source>
        <strain evidence="2">CCM 7403</strain>
    </source>
</reference>
<accession>A0A4P7UDY5</accession>
<evidence type="ECO:0000313" key="4">
    <source>
        <dbReference type="Proteomes" id="UP000297025"/>
    </source>
</evidence>
<proteinExistence type="predicted"/>
<sequence>MQDTIAEPRPAELSQVPSRGRGAALFNLVAGWVLLVGFVAASAGLVLQGSAPDSRFDLLKMLERDALAGVGSSVEIARHGEWDEGGARAATRTPVDGYRTVEVRWREGLWHRYTTYVVASSEKEARKAAREYDRTVGIVVAPQTLAEQLEEVQPQLSIGEYDSSWTSRGSIEIFDVEWGGPTWAMLLGLTVWLGTVTRLMVGPEPWRLTRWGWAWPILLAWPVGVPAFLLLSGATGLFAPRSSTVPAQRVGGLASLILTRVLVWLVTAALV</sequence>
<dbReference type="KEGG" id="ndp:E2C04_16035"/>
<feature type="transmembrane region" description="Helical" evidence="1">
    <location>
        <begin position="24"/>
        <end position="47"/>
    </location>
</feature>
<dbReference type="EMBL" id="BMCK01000001">
    <property type="protein sequence ID" value="GGD13544.1"/>
    <property type="molecule type" value="Genomic_DNA"/>
</dbReference>
<keyword evidence="1" id="KW-0472">Membrane</keyword>
<keyword evidence="1" id="KW-1133">Transmembrane helix</keyword>
<evidence type="ECO:0000313" key="2">
    <source>
        <dbReference type="EMBL" id="GGD13544.1"/>
    </source>
</evidence>
<gene>
    <name evidence="3" type="ORF">E2C04_16035</name>
    <name evidence="2" type="ORF">GCM10007231_10730</name>
</gene>
<feature type="transmembrane region" description="Helical" evidence="1">
    <location>
        <begin position="213"/>
        <end position="238"/>
    </location>
</feature>
<reference evidence="3 4" key="1">
    <citation type="journal article" date="2008" name="Int. J. Syst. Evol. Microbiol.">
        <title>Nocardioides daphniae sp. nov., isolated from Daphnia cucullata (Crustacea: Cladocera).</title>
        <authorList>
            <person name="Toth E.M."/>
            <person name="Keki Z."/>
            <person name="Homonnay Z.G."/>
            <person name="Borsodi A.K."/>
            <person name="Marialigeti K."/>
            <person name="Schumann P."/>
        </authorList>
    </citation>
    <scope>NUCLEOTIDE SEQUENCE [LARGE SCALE GENOMIC DNA]</scope>
    <source>
        <strain evidence="3 4">JCM 16608</strain>
    </source>
</reference>
<evidence type="ECO:0000256" key="1">
    <source>
        <dbReference type="SAM" id="Phobius"/>
    </source>
</evidence>
<organism evidence="3 4">
    <name type="scientific">Nocardioides daphniae</name>
    <dbReference type="NCBI Taxonomy" id="402297"/>
    <lineage>
        <taxon>Bacteria</taxon>
        <taxon>Bacillati</taxon>
        <taxon>Actinomycetota</taxon>
        <taxon>Actinomycetes</taxon>
        <taxon>Propionibacteriales</taxon>
        <taxon>Nocardioidaceae</taxon>
        <taxon>Nocardioides</taxon>
    </lineage>
</organism>
<keyword evidence="5" id="KW-1185">Reference proteome</keyword>
<feature type="transmembrane region" description="Helical" evidence="1">
    <location>
        <begin position="250"/>
        <end position="270"/>
    </location>
</feature>
<name>A0A4P7UDY5_9ACTN</name>
<keyword evidence="1" id="KW-0812">Transmembrane</keyword>
<dbReference type="AlphaFoldDB" id="A0A4P7UDY5"/>
<dbReference type="Proteomes" id="UP000630594">
    <property type="component" value="Unassembled WGS sequence"/>
</dbReference>
<evidence type="ECO:0000313" key="5">
    <source>
        <dbReference type="Proteomes" id="UP000630594"/>
    </source>
</evidence>
<protein>
    <submittedName>
        <fullName evidence="3">Uncharacterized protein</fullName>
    </submittedName>
</protein>
<reference evidence="2" key="5">
    <citation type="submission" date="2024-05" db="EMBL/GenBank/DDBJ databases">
        <authorList>
            <person name="Sun Q."/>
            <person name="Sedlacek I."/>
        </authorList>
    </citation>
    <scope>NUCLEOTIDE SEQUENCE</scope>
    <source>
        <strain evidence="2">CCM 7403</strain>
    </source>
</reference>
<feature type="transmembrane region" description="Helical" evidence="1">
    <location>
        <begin position="183"/>
        <end position="201"/>
    </location>
</feature>
<reference evidence="5" key="3">
    <citation type="journal article" date="2019" name="Int. J. Syst. Evol. Microbiol.">
        <title>The Global Catalogue of Microorganisms (GCM) 10K type strain sequencing project: providing services to taxonomists for standard genome sequencing and annotation.</title>
        <authorList>
            <consortium name="The Broad Institute Genomics Platform"/>
            <consortium name="The Broad Institute Genome Sequencing Center for Infectious Disease"/>
            <person name="Wu L."/>
            <person name="Ma J."/>
        </authorList>
    </citation>
    <scope>NUCLEOTIDE SEQUENCE [LARGE SCALE GENOMIC DNA]</scope>
    <source>
        <strain evidence="5">CCM 7403</strain>
    </source>
</reference>
<reference evidence="3" key="4">
    <citation type="submission" date="2019-03" db="EMBL/GenBank/DDBJ databases">
        <authorList>
            <person name="Huang Y."/>
        </authorList>
    </citation>
    <scope>NUCLEOTIDE SEQUENCE</scope>
    <source>
        <strain evidence="3">JCM 16608</strain>
    </source>
</reference>
<dbReference type="EMBL" id="CP038462">
    <property type="protein sequence ID" value="QCC78326.1"/>
    <property type="molecule type" value="Genomic_DNA"/>
</dbReference>